<dbReference type="AlphaFoldDB" id="I4DBM2"/>
<keyword evidence="3" id="KW-1185">Reference proteome</keyword>
<sequence length="98" mass="11771">MSRAKPNQNDLRRSIGYNMITFMSVFIFLPIIWFIHLFSNDPGLYWRWGISSAVLVLINVVFYYWEYPKDWLKNLFALIGIDLIILLLEYFWLLQSMG</sequence>
<gene>
    <name evidence="2" type="ordered locus">Desaci_4349</name>
</gene>
<evidence type="ECO:0000313" key="2">
    <source>
        <dbReference type="EMBL" id="AFM43196.1"/>
    </source>
</evidence>
<accession>I4DBM2</accession>
<dbReference type="KEGG" id="dai:Desaci_4349"/>
<feature type="transmembrane region" description="Helical" evidence="1">
    <location>
        <begin position="72"/>
        <end position="93"/>
    </location>
</feature>
<evidence type="ECO:0000256" key="1">
    <source>
        <dbReference type="SAM" id="Phobius"/>
    </source>
</evidence>
<name>I4DBM2_DESAJ</name>
<dbReference type="EMBL" id="CP003639">
    <property type="protein sequence ID" value="AFM43196.1"/>
    <property type="molecule type" value="Genomic_DNA"/>
</dbReference>
<protein>
    <submittedName>
        <fullName evidence="2">Uncharacterized protein</fullName>
    </submittedName>
</protein>
<dbReference type="Proteomes" id="UP000002892">
    <property type="component" value="Chromosome"/>
</dbReference>
<keyword evidence="1" id="KW-0472">Membrane</keyword>
<evidence type="ECO:0000313" key="3">
    <source>
        <dbReference type="Proteomes" id="UP000002892"/>
    </source>
</evidence>
<feature type="transmembrane region" description="Helical" evidence="1">
    <location>
        <begin position="20"/>
        <end position="39"/>
    </location>
</feature>
<reference evidence="2 3" key="1">
    <citation type="journal article" date="2012" name="J. Bacteriol.">
        <title>Complete genome sequences of Desulfosporosinus orientis DSM765T, Desulfosporosinus youngiae DSM17734T, Desulfosporosinus meridiei DSM13257T, and Desulfosporosinus acidiphilus DSM22704T.</title>
        <authorList>
            <person name="Pester M."/>
            <person name="Brambilla E."/>
            <person name="Alazard D."/>
            <person name="Rattei T."/>
            <person name="Weinmaier T."/>
            <person name="Han J."/>
            <person name="Lucas S."/>
            <person name="Lapidus A."/>
            <person name="Cheng J.F."/>
            <person name="Goodwin L."/>
            <person name="Pitluck S."/>
            <person name="Peters L."/>
            <person name="Ovchinnikova G."/>
            <person name="Teshima H."/>
            <person name="Detter J.C."/>
            <person name="Han C.S."/>
            <person name="Tapia R."/>
            <person name="Land M.L."/>
            <person name="Hauser L."/>
            <person name="Kyrpides N.C."/>
            <person name="Ivanova N.N."/>
            <person name="Pagani I."/>
            <person name="Huntmann M."/>
            <person name="Wei C.L."/>
            <person name="Davenport K.W."/>
            <person name="Daligault H."/>
            <person name="Chain P.S."/>
            <person name="Chen A."/>
            <person name="Mavromatis K."/>
            <person name="Markowitz V."/>
            <person name="Szeto E."/>
            <person name="Mikhailova N."/>
            <person name="Pati A."/>
            <person name="Wagner M."/>
            <person name="Woyke T."/>
            <person name="Ollivier B."/>
            <person name="Klenk H.P."/>
            <person name="Spring S."/>
            <person name="Loy A."/>
        </authorList>
    </citation>
    <scope>NUCLEOTIDE SEQUENCE [LARGE SCALE GENOMIC DNA]</scope>
    <source>
        <strain evidence="3">DSM 22704 / JCM 16185 / SJ4</strain>
    </source>
</reference>
<keyword evidence="1" id="KW-1133">Transmembrane helix</keyword>
<organism evidence="2 3">
    <name type="scientific">Desulfosporosinus acidiphilus (strain DSM 22704 / JCM 16185 / SJ4)</name>
    <dbReference type="NCBI Taxonomy" id="646529"/>
    <lineage>
        <taxon>Bacteria</taxon>
        <taxon>Bacillati</taxon>
        <taxon>Bacillota</taxon>
        <taxon>Clostridia</taxon>
        <taxon>Eubacteriales</taxon>
        <taxon>Desulfitobacteriaceae</taxon>
        <taxon>Desulfosporosinus</taxon>
    </lineage>
</organism>
<keyword evidence="1" id="KW-0812">Transmembrane</keyword>
<proteinExistence type="predicted"/>
<dbReference type="HOGENOM" id="CLU_2329183_0_0_9"/>
<dbReference type="RefSeq" id="WP_014829182.1">
    <property type="nucleotide sequence ID" value="NC_018068.1"/>
</dbReference>
<feature type="transmembrane region" description="Helical" evidence="1">
    <location>
        <begin position="45"/>
        <end position="65"/>
    </location>
</feature>